<proteinExistence type="predicted"/>
<feature type="signal peptide" evidence="1">
    <location>
        <begin position="1"/>
        <end position="19"/>
    </location>
</feature>
<dbReference type="Gene3D" id="2.60.40.1930">
    <property type="match status" value="1"/>
</dbReference>
<dbReference type="InterPro" id="IPR037066">
    <property type="entry name" value="Plug_dom_sf"/>
</dbReference>
<dbReference type="EMBL" id="JAJPWV010000002">
    <property type="protein sequence ID" value="MCD8740619.1"/>
    <property type="molecule type" value="Genomic_DNA"/>
</dbReference>
<evidence type="ECO:0000256" key="1">
    <source>
        <dbReference type="SAM" id="SignalP"/>
    </source>
</evidence>
<organism evidence="3 4">
    <name type="scientific">Mucilaginibacter roseus</name>
    <dbReference type="NCBI Taxonomy" id="1528868"/>
    <lineage>
        <taxon>Bacteria</taxon>
        <taxon>Pseudomonadati</taxon>
        <taxon>Bacteroidota</taxon>
        <taxon>Sphingobacteriia</taxon>
        <taxon>Sphingobacteriales</taxon>
        <taxon>Sphingobacteriaceae</taxon>
        <taxon>Mucilaginibacter</taxon>
    </lineage>
</organism>
<accession>A0ABS8U489</accession>
<evidence type="ECO:0000313" key="4">
    <source>
        <dbReference type="Proteomes" id="UP001199919"/>
    </source>
</evidence>
<dbReference type="SUPFAM" id="SSF49478">
    <property type="entry name" value="Cna protein B-type domain"/>
    <property type="match status" value="1"/>
</dbReference>
<dbReference type="Pfam" id="PF07715">
    <property type="entry name" value="Plug"/>
    <property type="match status" value="1"/>
</dbReference>
<dbReference type="SUPFAM" id="SSF56935">
    <property type="entry name" value="Porins"/>
    <property type="match status" value="1"/>
</dbReference>
<evidence type="ECO:0000313" key="3">
    <source>
        <dbReference type="EMBL" id="MCD8740619.1"/>
    </source>
</evidence>
<dbReference type="Gene3D" id="2.170.130.10">
    <property type="entry name" value="TonB-dependent receptor, plug domain"/>
    <property type="match status" value="1"/>
</dbReference>
<keyword evidence="3" id="KW-0675">Receptor</keyword>
<comment type="caution">
    <text evidence="3">The sequence shown here is derived from an EMBL/GenBank/DDBJ whole genome shotgun (WGS) entry which is preliminary data.</text>
</comment>
<keyword evidence="1" id="KW-0732">Signal</keyword>
<evidence type="ECO:0000259" key="2">
    <source>
        <dbReference type="Pfam" id="PF07715"/>
    </source>
</evidence>
<feature type="chain" id="PRO_5047331567" evidence="1">
    <location>
        <begin position="20"/>
        <end position="899"/>
    </location>
</feature>
<name>A0ABS8U489_9SPHI</name>
<feature type="domain" description="TonB-dependent receptor plug" evidence="2">
    <location>
        <begin position="705"/>
        <end position="790"/>
    </location>
</feature>
<dbReference type="InterPro" id="IPR012910">
    <property type="entry name" value="Plug_dom"/>
</dbReference>
<dbReference type="Proteomes" id="UP001199919">
    <property type="component" value="Unassembled WGS sequence"/>
</dbReference>
<dbReference type="RefSeq" id="WP_232177008.1">
    <property type="nucleotide sequence ID" value="NZ_JAJPWV010000002.1"/>
</dbReference>
<gene>
    <name evidence="3" type="ORF">LT679_08415</name>
</gene>
<keyword evidence="4" id="KW-1185">Reference proteome</keyword>
<protein>
    <submittedName>
        <fullName evidence="3">TonB-dependent receptor plug domain-containing protein</fullName>
    </submittedName>
</protein>
<sequence length="899" mass="98694">MKIKPVILSLLITCSICFAFTSDDDPIAKIVQNLEEWLEKRPQEKVYLHLDKPYYAVGDTLWYKAYVTVGEEHRLSALSGILNVELINDQDSVRRRERISLNSGLGWGEFVLSDSLLESGSYRIRAYTNWMRNAGEAYFFDKTITIGNAMSNKVFTNTTYSYSTVGGQQRVDAVINYREFDGSPYANREVIYRAEAGGRVMAKGKGNTDGEGNLKISFEPKLTGPLKVGNLVTTITIDNKEKITKKIPLKAVSGLVDVQFFPESGYLVSGLTSKVAFKATGADGLGKDIKGVVKDAQGNTVANFAAEHLGMGAFTFTPAAGKTYKATITFADGSTKDVPLPDARPSGYVMSINNSNPAVLIFKITSARVTEQNLIFIAQSGGKVRYAAKPKGADTAFTAVIPKTRLTSGITQFTLFSGTGQPLNERLAFIQKADDLKIKVTSSKEAYATREKITLNIDGRFSADSAGVSNLSMSVIDESKVKVDEDEENSIFASMLLTSDLKGYVEKPNYYFHDLSDKTRADLDLLMLTQGYSRFEWKQILAGNYGPMIYKPEQTIDVAGTVTQSKKPVAGAKVMLFNNTGGRAFMIDTVADANGRFIFKGLVFTDSLKFMVQARTPKGKKYVDVALDENATRQGVTINKNKGDVSINNDGDMMGYLRQSTAYFNEKVKYGMATRNNMLAEVKITSRKEPVVKHSSNLNGAGNADQVLTAKDLQACSTLEQCLQGRLVGVMFRNGIPYSTRGDGQMTVLVDGMEQGEDALRNVTPFDVETIEVLRSGGKTAIYGFRGGNGLILITTKRGDGGIKSSYVGNPPGVIMYTPLGYYVARDFYSPRYDVPSKTSGMADMRSTVYWNPNIYCDGKKATEVNYFNADGKGTYRVVVEGIDDAGHIGRQVYRYKVQ</sequence>
<reference evidence="3 4" key="1">
    <citation type="submission" date="2021-12" db="EMBL/GenBank/DDBJ databases">
        <title>Mucilaginibacter roseus genome.</title>
        <authorList>
            <person name="Ferreira J.R."/>
            <person name="Newman J.D."/>
        </authorList>
    </citation>
    <scope>NUCLEOTIDE SEQUENCE [LARGE SCALE GENOMIC DNA]</scope>
    <source>
        <strain evidence="3 4">LMG 28454</strain>
    </source>
</reference>